<dbReference type="EMBL" id="KQ965731">
    <property type="protein sequence ID" value="KXS22053.1"/>
    <property type="molecule type" value="Genomic_DNA"/>
</dbReference>
<evidence type="ECO:0000313" key="2">
    <source>
        <dbReference type="Proteomes" id="UP000070544"/>
    </source>
</evidence>
<evidence type="ECO:0000313" key="1">
    <source>
        <dbReference type="EMBL" id="KXS22053.1"/>
    </source>
</evidence>
<reference evidence="1 2" key="1">
    <citation type="journal article" date="2015" name="Genome Biol. Evol.">
        <title>Phylogenomic analyses indicate that early fungi evolved digesting cell walls of algal ancestors of land plants.</title>
        <authorList>
            <person name="Chang Y."/>
            <person name="Wang S."/>
            <person name="Sekimoto S."/>
            <person name="Aerts A.L."/>
            <person name="Choi C."/>
            <person name="Clum A."/>
            <person name="LaButti K.M."/>
            <person name="Lindquist E.A."/>
            <person name="Yee Ngan C."/>
            <person name="Ohm R.A."/>
            <person name="Salamov A.A."/>
            <person name="Grigoriev I.V."/>
            <person name="Spatafora J.W."/>
            <person name="Berbee M.L."/>
        </authorList>
    </citation>
    <scope>NUCLEOTIDE SEQUENCE [LARGE SCALE GENOMIC DNA]</scope>
    <source>
        <strain evidence="1 2">JEL478</strain>
    </source>
</reference>
<name>A0A139AZR7_GONPJ</name>
<gene>
    <name evidence="1" type="ORF">M427DRAFT_162982</name>
</gene>
<dbReference type="SUPFAM" id="SSF46934">
    <property type="entry name" value="UBA-like"/>
    <property type="match status" value="1"/>
</dbReference>
<keyword evidence="2" id="KW-1185">Reference proteome</keyword>
<protein>
    <recommendedName>
        <fullName evidence="3">UBA domain-containing protein</fullName>
    </recommendedName>
</protein>
<organism evidence="1 2">
    <name type="scientific">Gonapodya prolifera (strain JEL478)</name>
    <name type="common">Monoblepharis prolifera</name>
    <dbReference type="NCBI Taxonomy" id="1344416"/>
    <lineage>
        <taxon>Eukaryota</taxon>
        <taxon>Fungi</taxon>
        <taxon>Fungi incertae sedis</taxon>
        <taxon>Chytridiomycota</taxon>
        <taxon>Chytridiomycota incertae sedis</taxon>
        <taxon>Monoblepharidomycetes</taxon>
        <taxon>Monoblepharidales</taxon>
        <taxon>Gonapodyaceae</taxon>
        <taxon>Gonapodya</taxon>
    </lineage>
</organism>
<proteinExistence type="predicted"/>
<dbReference type="Proteomes" id="UP000070544">
    <property type="component" value="Unassembled WGS sequence"/>
</dbReference>
<accession>A0A139AZR7</accession>
<sequence>MNPSSPDLREKGGVVSLAGSSAQAQSVSELLASVRWTMDPTLARELSEYAPQVSTLHRMGFTDDAANIAALRLVYGDVSRGAFK</sequence>
<dbReference type="Gene3D" id="1.10.8.10">
    <property type="entry name" value="DNA helicase RuvA subunit, C-terminal domain"/>
    <property type="match status" value="1"/>
</dbReference>
<dbReference type="InterPro" id="IPR009060">
    <property type="entry name" value="UBA-like_sf"/>
</dbReference>
<evidence type="ECO:0008006" key="3">
    <source>
        <dbReference type="Google" id="ProtNLM"/>
    </source>
</evidence>
<dbReference type="AlphaFoldDB" id="A0A139AZR7"/>